<reference evidence="3 4" key="1">
    <citation type="submission" date="2020-09" db="EMBL/GenBank/DDBJ databases">
        <title>Novel species in genus Gordonia.</title>
        <authorList>
            <person name="Zhang G."/>
        </authorList>
    </citation>
    <scope>NUCLEOTIDE SEQUENCE [LARGE SCALE GENOMIC DNA]</scope>
    <source>
        <strain evidence="3 4">ON-33</strain>
    </source>
</reference>
<dbReference type="EMBL" id="JACWMS010000003">
    <property type="protein sequence ID" value="MBD1321447.1"/>
    <property type="molecule type" value="Genomic_DNA"/>
</dbReference>
<feature type="compositionally biased region" description="Low complexity" evidence="1">
    <location>
        <begin position="687"/>
        <end position="701"/>
    </location>
</feature>
<evidence type="ECO:0000256" key="1">
    <source>
        <dbReference type="SAM" id="MobiDB-lite"/>
    </source>
</evidence>
<keyword evidence="3" id="KW-0347">Helicase</keyword>
<dbReference type="PROSITE" id="PS52050">
    <property type="entry name" value="WYL"/>
    <property type="match status" value="1"/>
</dbReference>
<name>A0ABR7WI42_9ACTN</name>
<feature type="region of interest" description="Disordered" evidence="1">
    <location>
        <begin position="652"/>
        <end position="708"/>
    </location>
</feature>
<dbReference type="InterPro" id="IPR032830">
    <property type="entry name" value="XPB/Ssl2_N"/>
</dbReference>
<accession>A0ABR7WI42</accession>
<proteinExistence type="predicted"/>
<comment type="caution">
    <text evidence="3">The sequence shown here is derived from an EMBL/GenBank/DDBJ whole genome shotgun (WGS) entry which is preliminary data.</text>
</comment>
<evidence type="ECO:0000259" key="2">
    <source>
        <dbReference type="Pfam" id="PF13625"/>
    </source>
</evidence>
<dbReference type="Proteomes" id="UP000602395">
    <property type="component" value="Unassembled WGS sequence"/>
</dbReference>
<gene>
    <name evidence="3" type="ORF">IDF66_17810</name>
</gene>
<keyword evidence="4" id="KW-1185">Reference proteome</keyword>
<keyword evidence="3" id="KW-0378">Hydrolase</keyword>
<organism evidence="3 4">
    <name type="scientific">Gordonia hankookensis</name>
    <dbReference type="NCBI Taxonomy" id="589403"/>
    <lineage>
        <taxon>Bacteria</taxon>
        <taxon>Bacillati</taxon>
        <taxon>Actinomycetota</taxon>
        <taxon>Actinomycetes</taxon>
        <taxon>Mycobacteriales</taxon>
        <taxon>Gordoniaceae</taxon>
        <taxon>Gordonia</taxon>
    </lineage>
</organism>
<feature type="region of interest" description="Disordered" evidence="1">
    <location>
        <begin position="169"/>
        <end position="191"/>
    </location>
</feature>
<dbReference type="GO" id="GO:0004386">
    <property type="term" value="F:helicase activity"/>
    <property type="evidence" value="ECO:0007669"/>
    <property type="project" value="UniProtKB-KW"/>
</dbReference>
<sequence>MSADDQGVSLADDLALRSDDEIIDLLTARPDLASPPPAGTGVLASRALSAASSALAGEDLDLLAVAVLEQAIALGLETTGTIPAPTTVASIVAALAGQADNHEILDRIDRLRLRALLWGPDDALLTGAHAPAALPWRGHHLTGPLARQKPEDLRATVDALDERERNLLETLSRGPALGRSRDAAPDADPDSPVARLLTAGLLARIDDQTVELPPMIGQLLRGEPPLRTDDLAAPALHDESAKRRFSPSAVEAAAGGEALELIRHATAVIRALGATPAAVLRSGALGVRELRRLAKVTGLEQQRLAFIVELLAYLRLIDAGFPEPPPASDSGEHAFAPTTAADTWLHQAPDRQWWALLGAWLEMPRRAWQIGEPDRDGNALPALSGELHDAYAPIARHEMLSTLSKAGRAMPVTTDALAAAVHWQHPRQIRRYSRHVVGETLREARELGVVAHGSLTAVGRAAITGNHDDVESSVLTAMRAALPEPVDHFLAQADLTLTVPGPMTADLAEQVELVADLESGGAASVYRVSEASVRRALDAGRSSSELLTLFTGHSRTPVPQSLTYLIEDVARKHGQLRVGVASAFVRCEDPTTLAAVLRSDAADHLALRALAPTVAVSQADVREVIDRLRAAGFAPAGEDSTGTVVDLRERGSRVTVARQRRQPQPRRPVPSPDQLRTVVARMRSQDRAATARPANRATSATPVRASGGGESATALIQLALRVNRRLRVDYVDAHGSASRHVVTPRTLGAGQLVAVDSGTDDEQHFSLHRITSVELIEN</sequence>
<dbReference type="RefSeq" id="WP_190267961.1">
    <property type="nucleotide sequence ID" value="NZ_BAABAD010000005.1"/>
</dbReference>
<evidence type="ECO:0000313" key="3">
    <source>
        <dbReference type="EMBL" id="MBD1321447.1"/>
    </source>
</evidence>
<keyword evidence="3" id="KW-0547">Nucleotide-binding</keyword>
<protein>
    <submittedName>
        <fullName evidence="3">Helicase-associated domain-containing protein</fullName>
    </submittedName>
</protein>
<dbReference type="Pfam" id="PF13625">
    <property type="entry name" value="Helicase_C_3"/>
    <property type="match status" value="1"/>
</dbReference>
<keyword evidence="3" id="KW-0067">ATP-binding</keyword>
<feature type="domain" description="Helicase XPB/Ssl2 N-terminal" evidence="2">
    <location>
        <begin position="490"/>
        <end position="611"/>
    </location>
</feature>
<evidence type="ECO:0000313" key="4">
    <source>
        <dbReference type="Proteomes" id="UP000602395"/>
    </source>
</evidence>